<proteinExistence type="predicted"/>
<comment type="caution">
    <text evidence="3">The sequence shown here is derived from an EMBL/GenBank/DDBJ whole genome shotgun (WGS) entry which is preliminary data.</text>
</comment>
<keyword evidence="4" id="KW-1185">Reference proteome</keyword>
<feature type="signal peptide" evidence="2">
    <location>
        <begin position="1"/>
        <end position="17"/>
    </location>
</feature>
<dbReference type="EMBL" id="JABSTR010000010">
    <property type="protein sequence ID" value="KAH9379499.1"/>
    <property type="molecule type" value="Genomic_DNA"/>
</dbReference>
<dbReference type="AlphaFoldDB" id="A0A9J6GWD8"/>
<protein>
    <submittedName>
        <fullName evidence="3">Uncharacterized protein</fullName>
    </submittedName>
</protein>
<evidence type="ECO:0000256" key="2">
    <source>
        <dbReference type="SAM" id="SignalP"/>
    </source>
</evidence>
<dbReference type="OrthoDB" id="7698710at2759"/>
<name>A0A9J6GWD8_HAELO</name>
<sequence>MNVAGAIQIFSLAVTAALEHLREQAGHICSSSFATAGHTSTFMRNFYPRFILLYTSNTTQHLRKKFHDVWHYDDADDDMFKWLEATMPMYGKDKKKGAATKVSCSRRKHRGHL</sequence>
<evidence type="ECO:0000256" key="1">
    <source>
        <dbReference type="SAM" id="MobiDB-lite"/>
    </source>
</evidence>
<dbReference type="VEuPathDB" id="VectorBase:HLOH_046114"/>
<gene>
    <name evidence="3" type="ORF">HPB48_016264</name>
</gene>
<evidence type="ECO:0000313" key="3">
    <source>
        <dbReference type="EMBL" id="KAH9379499.1"/>
    </source>
</evidence>
<dbReference type="Proteomes" id="UP000821853">
    <property type="component" value="Chromosome 8"/>
</dbReference>
<evidence type="ECO:0000313" key="4">
    <source>
        <dbReference type="Proteomes" id="UP000821853"/>
    </source>
</evidence>
<keyword evidence="2" id="KW-0732">Signal</keyword>
<feature type="chain" id="PRO_5039931841" evidence="2">
    <location>
        <begin position="18"/>
        <end position="113"/>
    </location>
</feature>
<organism evidence="3 4">
    <name type="scientific">Haemaphysalis longicornis</name>
    <name type="common">Bush tick</name>
    <dbReference type="NCBI Taxonomy" id="44386"/>
    <lineage>
        <taxon>Eukaryota</taxon>
        <taxon>Metazoa</taxon>
        <taxon>Ecdysozoa</taxon>
        <taxon>Arthropoda</taxon>
        <taxon>Chelicerata</taxon>
        <taxon>Arachnida</taxon>
        <taxon>Acari</taxon>
        <taxon>Parasitiformes</taxon>
        <taxon>Ixodida</taxon>
        <taxon>Ixodoidea</taxon>
        <taxon>Ixodidae</taxon>
        <taxon>Haemaphysalinae</taxon>
        <taxon>Haemaphysalis</taxon>
    </lineage>
</organism>
<accession>A0A9J6GWD8</accession>
<feature type="region of interest" description="Disordered" evidence="1">
    <location>
        <begin position="94"/>
        <end position="113"/>
    </location>
</feature>
<reference evidence="3 4" key="1">
    <citation type="journal article" date="2020" name="Cell">
        <title>Large-Scale Comparative Analyses of Tick Genomes Elucidate Their Genetic Diversity and Vector Capacities.</title>
        <authorList>
            <consortium name="Tick Genome and Microbiome Consortium (TIGMIC)"/>
            <person name="Jia N."/>
            <person name="Wang J."/>
            <person name="Shi W."/>
            <person name="Du L."/>
            <person name="Sun Y."/>
            <person name="Zhan W."/>
            <person name="Jiang J.F."/>
            <person name="Wang Q."/>
            <person name="Zhang B."/>
            <person name="Ji P."/>
            <person name="Bell-Sakyi L."/>
            <person name="Cui X.M."/>
            <person name="Yuan T.T."/>
            <person name="Jiang B.G."/>
            <person name="Yang W.F."/>
            <person name="Lam T.T."/>
            <person name="Chang Q.C."/>
            <person name="Ding S.J."/>
            <person name="Wang X.J."/>
            <person name="Zhu J.G."/>
            <person name="Ruan X.D."/>
            <person name="Zhao L."/>
            <person name="Wei J.T."/>
            <person name="Ye R.Z."/>
            <person name="Que T.C."/>
            <person name="Du C.H."/>
            <person name="Zhou Y.H."/>
            <person name="Cheng J.X."/>
            <person name="Dai P.F."/>
            <person name="Guo W.B."/>
            <person name="Han X.H."/>
            <person name="Huang E.J."/>
            <person name="Li L.F."/>
            <person name="Wei W."/>
            <person name="Gao Y.C."/>
            <person name="Liu J.Z."/>
            <person name="Shao H.Z."/>
            <person name="Wang X."/>
            <person name="Wang C.C."/>
            <person name="Yang T.C."/>
            <person name="Huo Q.B."/>
            <person name="Li W."/>
            <person name="Chen H.Y."/>
            <person name="Chen S.E."/>
            <person name="Zhou L.G."/>
            <person name="Ni X.B."/>
            <person name="Tian J.H."/>
            <person name="Sheng Y."/>
            <person name="Liu T."/>
            <person name="Pan Y.S."/>
            <person name="Xia L.Y."/>
            <person name="Li J."/>
            <person name="Zhao F."/>
            <person name="Cao W.C."/>
        </authorList>
    </citation>
    <scope>NUCLEOTIDE SEQUENCE [LARGE SCALE GENOMIC DNA]</scope>
    <source>
        <strain evidence="3">HaeL-2018</strain>
    </source>
</reference>